<organism evidence="3 4">
    <name type="scientific">Lottia gigantea</name>
    <name type="common">Giant owl limpet</name>
    <dbReference type="NCBI Taxonomy" id="225164"/>
    <lineage>
        <taxon>Eukaryota</taxon>
        <taxon>Metazoa</taxon>
        <taxon>Spiralia</taxon>
        <taxon>Lophotrochozoa</taxon>
        <taxon>Mollusca</taxon>
        <taxon>Gastropoda</taxon>
        <taxon>Patellogastropoda</taxon>
        <taxon>Lottioidea</taxon>
        <taxon>Lottiidae</taxon>
        <taxon>Lottia</taxon>
    </lineage>
</organism>
<gene>
    <name evidence="3" type="ORF">LOTGIDRAFT_117552</name>
</gene>
<feature type="non-terminal residue" evidence="3">
    <location>
        <position position="1"/>
    </location>
</feature>
<dbReference type="AlphaFoldDB" id="V4AKB2"/>
<keyword evidence="1" id="KW-0446">Lipid-binding</keyword>
<dbReference type="KEGG" id="lgi:LOTGIDRAFT_117552"/>
<sequence>RIGSGVEVEGDAYTQNTDPATLIVSFFKLLPSAPYKVVETDYENYSVIYSCSKFGFVKSELAWILTRTPEGLEASELNRLYRRLRSYGINTDHFDTITQTDCPI</sequence>
<dbReference type="GO" id="GO:0008289">
    <property type="term" value="F:lipid binding"/>
    <property type="evidence" value="ECO:0007669"/>
    <property type="project" value="UniProtKB-KW"/>
</dbReference>
<protein>
    <recommendedName>
        <fullName evidence="2">Lipocalin/cytosolic fatty-acid binding domain-containing protein</fullName>
    </recommendedName>
</protein>
<dbReference type="SUPFAM" id="SSF50814">
    <property type="entry name" value="Lipocalins"/>
    <property type="match status" value="1"/>
</dbReference>
<dbReference type="GO" id="GO:0000302">
    <property type="term" value="P:response to reactive oxygen species"/>
    <property type="evidence" value="ECO:0007669"/>
    <property type="project" value="TreeGrafter"/>
</dbReference>
<dbReference type="Pfam" id="PF00061">
    <property type="entry name" value="Lipocalin"/>
    <property type="match status" value="1"/>
</dbReference>
<keyword evidence="4" id="KW-1185">Reference proteome</keyword>
<dbReference type="Proteomes" id="UP000030746">
    <property type="component" value="Unassembled WGS sequence"/>
</dbReference>
<dbReference type="HOGENOM" id="CLU_068449_2_5_1"/>
<accession>V4AKB2</accession>
<dbReference type="GO" id="GO:0005737">
    <property type="term" value="C:cytoplasm"/>
    <property type="evidence" value="ECO:0007669"/>
    <property type="project" value="TreeGrafter"/>
</dbReference>
<dbReference type="PANTHER" id="PTHR10612">
    <property type="entry name" value="APOLIPOPROTEIN D"/>
    <property type="match status" value="1"/>
</dbReference>
<feature type="domain" description="Lipocalin/cytosolic fatty-acid binding" evidence="2">
    <location>
        <begin position="15"/>
        <end position="101"/>
    </location>
</feature>
<dbReference type="GO" id="GO:0006629">
    <property type="term" value="P:lipid metabolic process"/>
    <property type="evidence" value="ECO:0007669"/>
    <property type="project" value="TreeGrafter"/>
</dbReference>
<dbReference type="EMBL" id="KB201701">
    <property type="protein sequence ID" value="ESO95175.1"/>
    <property type="molecule type" value="Genomic_DNA"/>
</dbReference>
<dbReference type="OMA" id="TKTAQDC"/>
<reference evidence="3 4" key="1">
    <citation type="journal article" date="2013" name="Nature">
        <title>Insights into bilaterian evolution from three spiralian genomes.</title>
        <authorList>
            <person name="Simakov O."/>
            <person name="Marletaz F."/>
            <person name="Cho S.J."/>
            <person name="Edsinger-Gonzales E."/>
            <person name="Havlak P."/>
            <person name="Hellsten U."/>
            <person name="Kuo D.H."/>
            <person name="Larsson T."/>
            <person name="Lv J."/>
            <person name="Arendt D."/>
            <person name="Savage R."/>
            <person name="Osoegawa K."/>
            <person name="de Jong P."/>
            <person name="Grimwood J."/>
            <person name="Chapman J.A."/>
            <person name="Shapiro H."/>
            <person name="Aerts A."/>
            <person name="Otillar R.P."/>
            <person name="Terry A.Y."/>
            <person name="Boore J.L."/>
            <person name="Grigoriev I.V."/>
            <person name="Lindberg D.R."/>
            <person name="Seaver E.C."/>
            <person name="Weisblat D.A."/>
            <person name="Putnam N.H."/>
            <person name="Rokhsar D.S."/>
        </authorList>
    </citation>
    <scope>NUCLEOTIDE SEQUENCE [LARGE SCALE GENOMIC DNA]</scope>
</reference>
<dbReference type="InterPro" id="IPR000566">
    <property type="entry name" value="Lipocln_cytosolic_FA-bd_dom"/>
</dbReference>
<dbReference type="PANTHER" id="PTHR10612:SF34">
    <property type="entry name" value="APOLIPOPROTEIN D"/>
    <property type="match status" value="1"/>
</dbReference>
<dbReference type="RefSeq" id="XP_009054362.1">
    <property type="nucleotide sequence ID" value="XM_009056114.1"/>
</dbReference>
<evidence type="ECO:0000256" key="1">
    <source>
        <dbReference type="ARBA" id="ARBA00023121"/>
    </source>
</evidence>
<evidence type="ECO:0000259" key="2">
    <source>
        <dbReference type="Pfam" id="PF00061"/>
    </source>
</evidence>
<evidence type="ECO:0000313" key="4">
    <source>
        <dbReference type="Proteomes" id="UP000030746"/>
    </source>
</evidence>
<dbReference type="Gene3D" id="2.40.128.20">
    <property type="match status" value="1"/>
</dbReference>
<dbReference type="OrthoDB" id="565904at2759"/>
<dbReference type="GeneID" id="20231513"/>
<evidence type="ECO:0000313" key="3">
    <source>
        <dbReference type="EMBL" id="ESO95175.1"/>
    </source>
</evidence>
<name>V4AKB2_LOTGI</name>
<dbReference type="CTD" id="20231513"/>
<proteinExistence type="predicted"/>
<dbReference type="InterPro" id="IPR012674">
    <property type="entry name" value="Calycin"/>
</dbReference>